<keyword evidence="1" id="KW-0472">Membrane</keyword>
<name>A0A101LY09_PICGL</name>
<keyword evidence="1" id="KW-0812">Transmembrane</keyword>
<accession>A0A101LY09</accession>
<feature type="transmembrane region" description="Helical" evidence="1">
    <location>
        <begin position="57"/>
        <end position="83"/>
    </location>
</feature>
<dbReference type="AlphaFoldDB" id="A0A101LY09"/>
<protein>
    <submittedName>
        <fullName evidence="2">Uncharacterized protein</fullName>
    </submittedName>
</protein>
<reference evidence="2" key="1">
    <citation type="journal article" date="2015" name="Genome Biol. Evol.">
        <title>Organellar Genomes of White Spruce (Picea glauca): Assembly and Annotation.</title>
        <authorList>
            <person name="Jackman S.D."/>
            <person name="Warren R.L."/>
            <person name="Gibb E.A."/>
            <person name="Vandervalk B.P."/>
            <person name="Mohamadi H."/>
            <person name="Chu J."/>
            <person name="Raymond A."/>
            <person name="Pleasance S."/>
            <person name="Coope R."/>
            <person name="Wildung M.R."/>
            <person name="Ritland C.E."/>
            <person name="Bousquet J."/>
            <person name="Jones S.J."/>
            <person name="Bohlmann J."/>
            <person name="Birol I."/>
        </authorList>
    </citation>
    <scope>NUCLEOTIDE SEQUENCE [LARGE SCALE GENOMIC DNA]</scope>
    <source>
        <tissue evidence="2">Flushing bud</tissue>
    </source>
</reference>
<evidence type="ECO:0000256" key="1">
    <source>
        <dbReference type="SAM" id="Phobius"/>
    </source>
</evidence>
<organism evidence="2">
    <name type="scientific">Picea glauca</name>
    <name type="common">White spruce</name>
    <name type="synonym">Pinus glauca</name>
    <dbReference type="NCBI Taxonomy" id="3330"/>
    <lineage>
        <taxon>Eukaryota</taxon>
        <taxon>Viridiplantae</taxon>
        <taxon>Streptophyta</taxon>
        <taxon>Embryophyta</taxon>
        <taxon>Tracheophyta</taxon>
        <taxon>Spermatophyta</taxon>
        <taxon>Pinopsida</taxon>
        <taxon>Pinidae</taxon>
        <taxon>Conifers I</taxon>
        <taxon>Pinales</taxon>
        <taxon>Pinaceae</taxon>
        <taxon>Picea</taxon>
    </lineage>
</organism>
<dbReference type="EMBL" id="LKAM01000007">
    <property type="protein sequence ID" value="KUM47446.1"/>
    <property type="molecule type" value="Genomic_DNA"/>
</dbReference>
<evidence type="ECO:0000313" key="2">
    <source>
        <dbReference type="EMBL" id="KUM47446.1"/>
    </source>
</evidence>
<sequence>MERRPHKQRKRSGLWASPLWLLLLTPWFPCPLPSGFLRFLHPRVPLSLLWVLVSPPWFLFSCFPWVLLSCFSLVPVLCFLGLWSSPFLVSALAPGLCPSAFITSLTKDIRSLTRSNRCLDPLAKSQEHVTFRLTFCQVQQVGPTRTTDAIHQKPSPQAFTPFSRSLQPSTFSPPVTCSSFLSCLQTYTN</sequence>
<comment type="caution">
    <text evidence="2">The sequence shown here is derived from an EMBL/GenBank/DDBJ whole genome shotgun (WGS) entry which is preliminary data.</text>
</comment>
<keyword evidence="1" id="KW-1133">Transmembrane helix</keyword>
<proteinExistence type="predicted"/>
<keyword evidence="2" id="KW-0496">Mitochondrion</keyword>
<gene>
    <name evidence="2" type="ORF">ABT39_MTgene5632</name>
</gene>
<geneLocation type="mitochondrion" evidence="2"/>